<dbReference type="Gene3D" id="1.10.3680.10">
    <property type="entry name" value="TerB-like"/>
    <property type="match status" value="1"/>
</dbReference>
<dbReference type="Pfam" id="PF05099">
    <property type="entry name" value="TerB"/>
    <property type="match status" value="1"/>
</dbReference>
<dbReference type="RefSeq" id="WP_263952664.1">
    <property type="nucleotide sequence ID" value="NZ_JAOYFC010000001.1"/>
</dbReference>
<dbReference type="InterPro" id="IPR007791">
    <property type="entry name" value="DjlA_N"/>
</dbReference>
<dbReference type="EMBL" id="JAOYFC010000001">
    <property type="protein sequence ID" value="MCV6823832.1"/>
    <property type="molecule type" value="Genomic_DNA"/>
</dbReference>
<dbReference type="InterPro" id="IPR029024">
    <property type="entry name" value="TerB-like"/>
</dbReference>
<dbReference type="SUPFAM" id="SSF158682">
    <property type="entry name" value="TerB-like"/>
    <property type="match status" value="1"/>
</dbReference>
<proteinExistence type="predicted"/>
<dbReference type="CDD" id="cd07313">
    <property type="entry name" value="terB_like_2"/>
    <property type="match status" value="1"/>
</dbReference>
<accession>A0AAE3J263</accession>
<evidence type="ECO:0000313" key="2">
    <source>
        <dbReference type="EMBL" id="MCV6823832.1"/>
    </source>
</evidence>
<dbReference type="Proteomes" id="UP001208041">
    <property type="component" value="Unassembled WGS sequence"/>
</dbReference>
<name>A0AAE3J263_9RHOB</name>
<evidence type="ECO:0000259" key="1">
    <source>
        <dbReference type="Pfam" id="PF05099"/>
    </source>
</evidence>
<organism evidence="2 3">
    <name type="scientific">Halocynthiibacter halioticoli</name>
    <dbReference type="NCBI Taxonomy" id="2986804"/>
    <lineage>
        <taxon>Bacteria</taxon>
        <taxon>Pseudomonadati</taxon>
        <taxon>Pseudomonadota</taxon>
        <taxon>Alphaproteobacteria</taxon>
        <taxon>Rhodobacterales</taxon>
        <taxon>Paracoccaceae</taxon>
        <taxon>Halocynthiibacter</taxon>
    </lineage>
</organism>
<feature type="domain" description="Co-chaperone DjlA N-terminal" evidence="1">
    <location>
        <begin position="20"/>
        <end position="136"/>
    </location>
</feature>
<protein>
    <submittedName>
        <fullName evidence="2">TerB family tellurite resistance protein</fullName>
    </submittedName>
</protein>
<comment type="caution">
    <text evidence="2">The sequence shown here is derived from an EMBL/GenBank/DDBJ whole genome shotgun (WGS) entry which is preliminary data.</text>
</comment>
<reference evidence="2" key="1">
    <citation type="submission" date="2022-10" db="EMBL/GenBank/DDBJ databases">
        <authorList>
            <person name="Yue Y."/>
        </authorList>
    </citation>
    <scope>NUCLEOTIDE SEQUENCE</scope>
    <source>
        <strain evidence="2">Z654</strain>
    </source>
</reference>
<keyword evidence="3" id="KW-1185">Reference proteome</keyword>
<sequence>MLSKLMTVFAPEAPDYGDDRLAIAGLMVRLARSDGTYAASEITRIDRLLAARYGLTAAEAAALRIEAEDYEANAPDTVRFTRAIKENVPLDERFAVVEDLWDVVLEDGVRDESEDALMRLLANLLGINDRDSALCRQRVLARRNPK</sequence>
<dbReference type="AlphaFoldDB" id="A0AAE3J263"/>
<evidence type="ECO:0000313" key="3">
    <source>
        <dbReference type="Proteomes" id="UP001208041"/>
    </source>
</evidence>
<gene>
    <name evidence="2" type="ORF">OH136_04615</name>
</gene>